<dbReference type="EMBL" id="WPIP01000142">
    <property type="protein sequence ID" value="MVM92944.1"/>
    <property type="molecule type" value="Genomic_DNA"/>
</dbReference>
<evidence type="ECO:0000313" key="2">
    <source>
        <dbReference type="EMBL" id="AKA32393.1"/>
    </source>
</evidence>
<dbReference type="Proteomes" id="UP000280073">
    <property type="component" value="Unassembled WGS sequence"/>
</dbReference>
<reference evidence="2 6" key="1">
    <citation type="journal article" date="2015" name="J. Bacteriol.">
        <title>Resources for Genetic and Genomic Analysis of Emerging Pathogen Acinetobacter baumannii.</title>
        <authorList>
            <person name="Gallagher L.A."/>
            <person name="Ramage E."/>
            <person name="Weiss E.J."/>
            <person name="Radey M."/>
            <person name="Hayden H.S."/>
            <person name="Held K.G."/>
            <person name="Huse H.K."/>
            <person name="Zurawski D.V."/>
            <person name="Brittnacher M.J."/>
            <person name="Manoil C."/>
        </authorList>
    </citation>
    <scope>NUCLEOTIDE SEQUENCE [LARGE SCALE GENOMIC DNA]</scope>
    <source>
        <strain evidence="2 6">AB5075-UW</strain>
    </source>
</reference>
<evidence type="ECO:0000256" key="1">
    <source>
        <dbReference type="SAM" id="Phobius"/>
    </source>
</evidence>
<dbReference type="PATRIC" id="fig|470.1314.peg.656"/>
<proteinExistence type="predicted"/>
<dbReference type="EMBL" id="RFDI01000426">
    <property type="protein sequence ID" value="RSR58260.1"/>
    <property type="molecule type" value="Genomic_DNA"/>
</dbReference>
<dbReference type="RefSeq" id="WP_000072985.1">
    <property type="nucleotide sequence ID" value="NZ_AP031576.1"/>
</dbReference>
<evidence type="ECO:0000313" key="7">
    <source>
        <dbReference type="Proteomes" id="UP000280073"/>
    </source>
</evidence>
<organism evidence="2 6">
    <name type="scientific">Acinetobacter baumannii</name>
    <dbReference type="NCBI Taxonomy" id="470"/>
    <lineage>
        <taxon>Bacteria</taxon>
        <taxon>Pseudomonadati</taxon>
        <taxon>Pseudomonadota</taxon>
        <taxon>Gammaproteobacteria</taxon>
        <taxon>Moraxellales</taxon>
        <taxon>Moraxellaceae</taxon>
        <taxon>Acinetobacter</taxon>
        <taxon>Acinetobacter calcoaceticus/baumannii complex</taxon>
    </lineage>
</organism>
<evidence type="ECO:0000313" key="6">
    <source>
        <dbReference type="Proteomes" id="UP000032746"/>
    </source>
</evidence>
<dbReference type="Proteomes" id="UP000461234">
    <property type="component" value="Unassembled WGS sequence"/>
</dbReference>
<dbReference type="EMBL" id="CP008706">
    <property type="protein sequence ID" value="AKA32393.1"/>
    <property type="molecule type" value="Genomic_DNA"/>
</dbReference>
<feature type="transmembrane region" description="Helical" evidence="1">
    <location>
        <begin position="56"/>
        <end position="75"/>
    </location>
</feature>
<dbReference type="AlphaFoldDB" id="A0A0D8GPT4"/>
<gene>
    <name evidence="2" type="ORF">ABUW_2674</name>
    <name evidence="5" type="ORF">EA686_09540</name>
    <name evidence="3" type="ORF">F2P40_12475</name>
    <name evidence="4" type="ORF">GNY86_15540</name>
</gene>
<keyword evidence="1" id="KW-0472">Membrane</keyword>
<reference evidence="3 9" key="4">
    <citation type="submission" date="2019-10" db="EMBL/GenBank/DDBJ databases">
        <title>Genetic environment of the oxa23 gene and comparative analysis of carbapenem resistant Acinetobacter baumannii isolates belonging to global clone 1, lineage 2 recovered in a burns hospital outbreak in 2012-2013.</title>
        <authorList>
            <person name="Douraghi M."/>
            <person name="Aris P."/>
            <person name="Kenyon J."/>
            <person name="Hamidian M."/>
        </authorList>
    </citation>
    <scope>NUCLEOTIDE SEQUENCE [LARGE SCALE GENOMIC DNA]</scope>
    <source>
        <strain evidence="3 9">ABS103</strain>
    </source>
</reference>
<keyword evidence="1" id="KW-0812">Transmembrane</keyword>
<evidence type="ECO:0000313" key="3">
    <source>
        <dbReference type="EMBL" id="MQR50121.1"/>
    </source>
</evidence>
<feature type="transmembrane region" description="Helical" evidence="1">
    <location>
        <begin position="16"/>
        <end position="36"/>
    </location>
</feature>
<reference evidence="4 8" key="5">
    <citation type="submission" date="2019-11" db="EMBL/GenBank/DDBJ databases">
        <title>Multidrug-resistant Acinetobacter baumannii moving toward extensively drug-resistant over fifteen years in South of Brazil.</title>
        <authorList>
            <person name="Fedrigo N.H."/>
            <person name="Cerdeira L."/>
            <person name="Fuga B."/>
            <person name="Marini P.V.B."/>
            <person name="Shinohara D.R."/>
            <person name="Carrara-Marroni F.E."/>
            <person name="Lincopan N."/>
            <person name="Tognim M.C.B."/>
        </authorList>
    </citation>
    <scope>NUCLEOTIDE SEQUENCE [LARGE SCALE GENOMIC DNA]</scope>
    <source>
        <strain evidence="4 8">Ac576</strain>
    </source>
</reference>
<dbReference type="Proteomes" id="UP000439424">
    <property type="component" value="Unassembled WGS sequence"/>
</dbReference>
<dbReference type="EMBL" id="WIOC01000014">
    <property type="protein sequence ID" value="MQR50121.1"/>
    <property type="molecule type" value="Genomic_DNA"/>
</dbReference>
<evidence type="ECO:0000313" key="5">
    <source>
        <dbReference type="EMBL" id="RSR58260.1"/>
    </source>
</evidence>
<evidence type="ECO:0000313" key="8">
    <source>
        <dbReference type="Proteomes" id="UP000439424"/>
    </source>
</evidence>
<evidence type="ECO:0000313" key="4">
    <source>
        <dbReference type="EMBL" id="MVM92944.1"/>
    </source>
</evidence>
<accession>A0A0D8GPT4</accession>
<protein>
    <submittedName>
        <fullName evidence="2">Uncharacterized protein</fullName>
    </submittedName>
</protein>
<reference evidence="6" key="2">
    <citation type="submission" date="2015-03" db="EMBL/GenBank/DDBJ databases">
        <authorList>
            <person name="Gallagher L.A."/>
            <person name="Hayden H.S."/>
            <person name="Weiss E.J."/>
            <person name="Hager K.R."/>
            <person name="Ramage E."/>
            <person name="Radey M.R."/>
            <person name="Bydalek R."/>
            <person name="Manoil C."/>
            <person name="Miller S.I."/>
            <person name="Brittnacher M.J."/>
        </authorList>
    </citation>
    <scope>NUCLEOTIDE SEQUENCE [LARGE SCALE GENOMIC DNA]</scope>
    <source>
        <strain evidence="6">AB5075-UW</strain>
    </source>
</reference>
<evidence type="ECO:0000313" key="9">
    <source>
        <dbReference type="Proteomes" id="UP000461234"/>
    </source>
</evidence>
<sequence length="92" mass="10329">MSNVGNIHRESKNCSLVAKIVMILGVIWGIAFIVAFGQVETRNEYLEIINVWSTKMIVIGCLIILNGLGLGYLILKISCILRNQEILLNEKR</sequence>
<dbReference type="Proteomes" id="UP000032746">
    <property type="component" value="Chromosome"/>
</dbReference>
<reference evidence="5 7" key="3">
    <citation type="submission" date="2018-10" db="EMBL/GenBank/DDBJ databases">
        <title>GWAS and RNA-Seq identify cryptic mechanisms of antimicrobial resistance in Acinetobacter baumannii.</title>
        <authorList>
            <person name="Sahl J.W."/>
        </authorList>
    </citation>
    <scope>NUCLEOTIDE SEQUENCE [LARGE SCALE GENOMIC DNA]</scope>
    <source>
        <strain evidence="5 7">TG28175</strain>
    </source>
</reference>
<dbReference type="OrthoDB" id="6694867at2"/>
<name>A0A0D8GPT4_ACIBA</name>
<keyword evidence="1" id="KW-1133">Transmembrane helix</keyword>